<protein>
    <submittedName>
        <fullName evidence="1">Uncharacterized protein</fullName>
    </submittedName>
</protein>
<dbReference type="EMBL" id="KZ679006">
    <property type="protein sequence ID" value="PSS27110.1"/>
    <property type="molecule type" value="Genomic_DNA"/>
</dbReference>
<evidence type="ECO:0000313" key="1">
    <source>
        <dbReference type="EMBL" id="PSS27110.1"/>
    </source>
</evidence>
<dbReference type="Proteomes" id="UP000241818">
    <property type="component" value="Unassembled WGS sequence"/>
</dbReference>
<dbReference type="InParanoid" id="A0A2T3BCH0"/>
<proteinExistence type="predicted"/>
<dbReference type="AlphaFoldDB" id="A0A2T3BCH0"/>
<evidence type="ECO:0000313" key="2">
    <source>
        <dbReference type="Proteomes" id="UP000241818"/>
    </source>
</evidence>
<accession>A0A2T3BCH0</accession>
<dbReference type="OrthoDB" id="10612331at2759"/>
<dbReference type="GeneID" id="36570945"/>
<keyword evidence="2" id="KW-1185">Reference proteome</keyword>
<sequence length="157" mass="17363">MSSNAPTAAAPSAVPPPEHARRCCLRCSQQLSNDPNLICAVTPGSTKCSRCINLRKTCRPVPPSFVKRLKRLVASRDCYKRLSCTATSSLAETELARTELYFRQCSFNRDVATFLRNARRQDQAAPSVEVAMLMMVEALDGISHSLEDLVDIMCQQV</sequence>
<dbReference type="RefSeq" id="XP_024724635.1">
    <property type="nucleotide sequence ID" value="XM_024862864.1"/>
</dbReference>
<gene>
    <name evidence="1" type="ORF">M430DRAFT_14408</name>
</gene>
<organism evidence="1 2">
    <name type="scientific">Amorphotheca resinae ATCC 22711</name>
    <dbReference type="NCBI Taxonomy" id="857342"/>
    <lineage>
        <taxon>Eukaryota</taxon>
        <taxon>Fungi</taxon>
        <taxon>Dikarya</taxon>
        <taxon>Ascomycota</taxon>
        <taxon>Pezizomycotina</taxon>
        <taxon>Leotiomycetes</taxon>
        <taxon>Helotiales</taxon>
        <taxon>Amorphothecaceae</taxon>
        <taxon>Amorphotheca</taxon>
    </lineage>
</organism>
<name>A0A2T3BCH0_AMORE</name>
<reference evidence="1 2" key="1">
    <citation type="journal article" date="2018" name="New Phytol.">
        <title>Comparative genomics and transcriptomics depict ericoid mycorrhizal fungi as versatile saprotrophs and plant mutualists.</title>
        <authorList>
            <person name="Martino E."/>
            <person name="Morin E."/>
            <person name="Grelet G.A."/>
            <person name="Kuo A."/>
            <person name="Kohler A."/>
            <person name="Daghino S."/>
            <person name="Barry K.W."/>
            <person name="Cichocki N."/>
            <person name="Clum A."/>
            <person name="Dockter R.B."/>
            <person name="Hainaut M."/>
            <person name="Kuo R.C."/>
            <person name="LaButti K."/>
            <person name="Lindahl B.D."/>
            <person name="Lindquist E.A."/>
            <person name="Lipzen A."/>
            <person name="Khouja H.R."/>
            <person name="Magnuson J."/>
            <person name="Murat C."/>
            <person name="Ohm R.A."/>
            <person name="Singer S.W."/>
            <person name="Spatafora J.W."/>
            <person name="Wang M."/>
            <person name="Veneault-Fourrey C."/>
            <person name="Henrissat B."/>
            <person name="Grigoriev I.V."/>
            <person name="Martin F.M."/>
            <person name="Perotto S."/>
        </authorList>
    </citation>
    <scope>NUCLEOTIDE SEQUENCE [LARGE SCALE GENOMIC DNA]</scope>
    <source>
        <strain evidence="1 2">ATCC 22711</strain>
    </source>
</reference>